<accession>A0ABN7NVJ7</accession>
<evidence type="ECO:0000313" key="8">
    <source>
        <dbReference type="Proteomes" id="UP001153148"/>
    </source>
</evidence>
<sequence length="259" mass="30369">MVAPINRIIFQKFLQQNYIKYEIKVKDVHNSLEDEQMSLFMMRSRGRGVVSQYYRYDWIQSYLRKLEKKYRKLVRVESIGKTYERRDILVIQISTDRSARRPIVLIDAGIHAREWIAPSMALYIINQLVERQEGTEELTAKVDWHIIPVINPDGYEYTHTKVRVVPVRTDAEGGSGQLGARDRLWRKNRSKIKNSHCRGTDANRNFDLHWNEVGASSDPCDDTFSGTKGFSEAESQALQKYALKYQNRIKMYLTLHCYV</sequence>
<proteinExistence type="inferred from homology"/>
<protein>
    <recommendedName>
        <fullName evidence="6">Peptidase M14 domain-containing protein</fullName>
    </recommendedName>
</protein>
<comment type="cofactor">
    <cofactor evidence="1">
        <name>Zn(2+)</name>
        <dbReference type="ChEBI" id="CHEBI:29105"/>
    </cofactor>
</comment>
<name>A0ABN7NVJ7_TIMPD</name>
<dbReference type="EMBL" id="CAJPIN010008179">
    <property type="protein sequence ID" value="CAG2058877.1"/>
    <property type="molecule type" value="Genomic_DNA"/>
</dbReference>
<dbReference type="Pfam" id="PF00246">
    <property type="entry name" value="Peptidase_M14"/>
    <property type="match status" value="1"/>
</dbReference>
<dbReference type="InterPro" id="IPR000834">
    <property type="entry name" value="Peptidase_M14"/>
</dbReference>
<organism evidence="7 8">
    <name type="scientific">Timema podura</name>
    <name type="common">Walking stick</name>
    <dbReference type="NCBI Taxonomy" id="61482"/>
    <lineage>
        <taxon>Eukaryota</taxon>
        <taxon>Metazoa</taxon>
        <taxon>Ecdysozoa</taxon>
        <taxon>Arthropoda</taxon>
        <taxon>Hexapoda</taxon>
        <taxon>Insecta</taxon>
        <taxon>Pterygota</taxon>
        <taxon>Neoptera</taxon>
        <taxon>Polyneoptera</taxon>
        <taxon>Phasmatodea</taxon>
        <taxon>Timematodea</taxon>
        <taxon>Timematoidea</taxon>
        <taxon>Timematidae</taxon>
        <taxon>Timema</taxon>
    </lineage>
</organism>
<feature type="domain" description="Peptidase M14" evidence="6">
    <location>
        <begin position="52"/>
        <end position="259"/>
    </location>
</feature>
<comment type="similarity">
    <text evidence="2 5">Belongs to the peptidase M14 family.</text>
</comment>
<keyword evidence="4" id="KW-0862">Zinc</keyword>
<dbReference type="PROSITE" id="PS52035">
    <property type="entry name" value="PEPTIDASE_M14"/>
    <property type="match status" value="1"/>
</dbReference>
<reference evidence="7" key="1">
    <citation type="submission" date="2021-03" db="EMBL/GenBank/DDBJ databases">
        <authorList>
            <person name="Tran Van P."/>
        </authorList>
    </citation>
    <scope>NUCLEOTIDE SEQUENCE</scope>
</reference>
<evidence type="ECO:0000256" key="3">
    <source>
        <dbReference type="ARBA" id="ARBA00022723"/>
    </source>
</evidence>
<dbReference type="InterPro" id="IPR057246">
    <property type="entry name" value="CARBOXYPEPT_ZN_1"/>
</dbReference>
<dbReference type="PRINTS" id="PR00765">
    <property type="entry name" value="CRBOXYPTASEA"/>
</dbReference>
<keyword evidence="3" id="KW-0479">Metal-binding</keyword>
<keyword evidence="8" id="KW-1185">Reference proteome</keyword>
<dbReference type="Gene3D" id="3.40.630.10">
    <property type="entry name" value="Zn peptidases"/>
    <property type="match status" value="1"/>
</dbReference>
<evidence type="ECO:0000256" key="1">
    <source>
        <dbReference type="ARBA" id="ARBA00001947"/>
    </source>
</evidence>
<gene>
    <name evidence="7" type="ORF">TPAB3V08_LOCUS5843</name>
</gene>
<evidence type="ECO:0000256" key="4">
    <source>
        <dbReference type="ARBA" id="ARBA00022833"/>
    </source>
</evidence>
<dbReference type="SUPFAM" id="SSF53187">
    <property type="entry name" value="Zn-dependent exopeptidases"/>
    <property type="match status" value="1"/>
</dbReference>
<dbReference type="PANTHER" id="PTHR11705">
    <property type="entry name" value="PROTEASE FAMILY M14 CARBOXYPEPTIDASE A,B"/>
    <property type="match status" value="1"/>
</dbReference>
<dbReference type="Proteomes" id="UP001153148">
    <property type="component" value="Unassembled WGS sequence"/>
</dbReference>
<dbReference type="PANTHER" id="PTHR11705:SF140">
    <property type="entry name" value="FI02848P-RELATED"/>
    <property type="match status" value="1"/>
</dbReference>
<comment type="caution">
    <text evidence="5">Lacks conserved residue(s) required for the propagation of feature annotation.</text>
</comment>
<comment type="caution">
    <text evidence="7">The sequence shown here is derived from an EMBL/GenBank/DDBJ whole genome shotgun (WGS) entry which is preliminary data.</text>
</comment>
<evidence type="ECO:0000259" key="6">
    <source>
        <dbReference type="PROSITE" id="PS52035"/>
    </source>
</evidence>
<evidence type="ECO:0000256" key="5">
    <source>
        <dbReference type="PROSITE-ProRule" id="PRU01379"/>
    </source>
</evidence>
<evidence type="ECO:0000256" key="2">
    <source>
        <dbReference type="ARBA" id="ARBA00005988"/>
    </source>
</evidence>
<dbReference type="SMART" id="SM00631">
    <property type="entry name" value="Zn_pept"/>
    <property type="match status" value="1"/>
</dbReference>
<dbReference type="PROSITE" id="PS00132">
    <property type="entry name" value="CARBOXYPEPT_ZN_1"/>
    <property type="match status" value="1"/>
</dbReference>
<evidence type="ECO:0000313" key="7">
    <source>
        <dbReference type="EMBL" id="CAG2058877.1"/>
    </source>
</evidence>